<dbReference type="EMBL" id="VITH01000019">
    <property type="protein sequence ID" value="TWA76430.1"/>
    <property type="molecule type" value="Genomic_DNA"/>
</dbReference>
<accession>A0A560BUY2</accession>
<comment type="caution">
    <text evidence="2">The sequence shown here is derived from an EMBL/GenBank/DDBJ whole genome shotgun (WGS) entry which is preliminary data.</text>
</comment>
<evidence type="ECO:0000313" key="3">
    <source>
        <dbReference type="Proteomes" id="UP000318529"/>
    </source>
</evidence>
<feature type="compositionally biased region" description="Basic and acidic residues" evidence="1">
    <location>
        <begin position="171"/>
        <end position="190"/>
    </location>
</feature>
<proteinExistence type="predicted"/>
<evidence type="ECO:0000256" key="1">
    <source>
        <dbReference type="SAM" id="MobiDB-lite"/>
    </source>
</evidence>
<gene>
    <name evidence="2" type="ORF">FBZ83_11981</name>
</gene>
<evidence type="ECO:0000313" key="2">
    <source>
        <dbReference type="EMBL" id="TWA76430.1"/>
    </source>
</evidence>
<reference evidence="2 3" key="1">
    <citation type="submission" date="2019-06" db="EMBL/GenBank/DDBJ databases">
        <title>Genomic Encyclopedia of Type Strains, Phase IV (KMG-V): Genome sequencing to study the core and pangenomes of soil and plant-associated prokaryotes.</title>
        <authorList>
            <person name="Whitman W."/>
        </authorList>
    </citation>
    <scope>NUCLEOTIDE SEQUENCE [LARGE SCALE GENOMIC DNA]</scope>
    <source>
        <strain evidence="2 3">BR 11650</strain>
    </source>
</reference>
<protein>
    <submittedName>
        <fullName evidence="2">Uncharacterized protein</fullName>
    </submittedName>
</protein>
<dbReference type="AlphaFoldDB" id="A0A560BUY2"/>
<feature type="region of interest" description="Disordered" evidence="1">
    <location>
        <begin position="171"/>
        <end position="191"/>
    </location>
</feature>
<organism evidence="2 3">
    <name type="scientific">Azospirillum brasilense</name>
    <dbReference type="NCBI Taxonomy" id="192"/>
    <lineage>
        <taxon>Bacteria</taxon>
        <taxon>Pseudomonadati</taxon>
        <taxon>Pseudomonadota</taxon>
        <taxon>Alphaproteobacteria</taxon>
        <taxon>Rhodospirillales</taxon>
        <taxon>Azospirillaceae</taxon>
        <taxon>Azospirillum</taxon>
    </lineage>
</organism>
<dbReference type="Proteomes" id="UP000318529">
    <property type="component" value="Unassembled WGS sequence"/>
</dbReference>
<sequence>MRTYGKVYTSFWTDPKTITLSGDAQRLALYLLTGPHSNSIGCFRLPTGYLMEDLHLEPEQAVAAIAELETVGFIVRDAKTGWTLIANFLRHNPPENGKVGKSMLPLIEAVPRGTAVWAGLVRAIQPHGERYPDGYAISLLRTLETVSLLVPDSLEPSTGRVSDTVCHRVSDTLERKSGTPEPEPKPEPNHSVEAYASTGAAAPGESDVYRRGRELLGTKAGGLVTKLRKKLDYDDRRVMQVLELAGTKDVPREYVGRILNDEEDATAEAVIVDIRREYEAMGVL</sequence>
<name>A0A560BUY2_AZOBR</name>